<reference evidence="2" key="1">
    <citation type="submission" date="2022-01" db="EMBL/GenBank/DDBJ databases">
        <authorList>
            <person name="Jo J.-H."/>
            <person name="Im W.-T."/>
        </authorList>
    </citation>
    <scope>NUCLEOTIDE SEQUENCE</scope>
    <source>
        <strain evidence="2">G124</strain>
    </source>
</reference>
<dbReference type="SUPFAM" id="SSF51197">
    <property type="entry name" value="Clavaminate synthase-like"/>
    <property type="match status" value="1"/>
</dbReference>
<sequence length="106" mass="11828">MTMVQHGSDALNRPNDLPVDAVCYWQSGELNQHSLPAGLTREHWLKEGTWGLLTLLSGSIGFNWDDADGGTVELSAPARMVIPPTIRHHVDKRGSFTLQIEFYRQA</sequence>
<organism evidence="2 3">
    <name type="scientific">Sphingomonas cremea</name>
    <dbReference type="NCBI Taxonomy" id="2904799"/>
    <lineage>
        <taxon>Bacteria</taxon>
        <taxon>Pseudomonadati</taxon>
        <taxon>Pseudomonadota</taxon>
        <taxon>Alphaproteobacteria</taxon>
        <taxon>Sphingomonadales</taxon>
        <taxon>Sphingomonadaceae</taxon>
        <taxon>Sphingomonas</taxon>
    </lineage>
</organism>
<dbReference type="Pfam" id="PF09313">
    <property type="entry name" value="TehB-like"/>
    <property type="match status" value="1"/>
</dbReference>
<protein>
    <submittedName>
        <fullName evidence="2">DUF1971 domain-containing protein</fullName>
    </submittedName>
</protein>
<accession>A0A9X1QN82</accession>
<keyword evidence="3" id="KW-1185">Reference proteome</keyword>
<proteinExistence type="predicted"/>
<dbReference type="Proteomes" id="UP001139410">
    <property type="component" value="Unassembled WGS sequence"/>
</dbReference>
<comment type="caution">
    <text evidence="2">The sequence shown here is derived from an EMBL/GenBank/DDBJ whole genome shotgun (WGS) entry which is preliminary data.</text>
</comment>
<dbReference type="EMBL" id="JAKFGM010000003">
    <property type="protein sequence ID" value="MCF2515811.1"/>
    <property type="molecule type" value="Genomic_DNA"/>
</dbReference>
<evidence type="ECO:0000313" key="3">
    <source>
        <dbReference type="Proteomes" id="UP001139410"/>
    </source>
</evidence>
<gene>
    <name evidence="2" type="ORF">LVY65_12160</name>
</gene>
<evidence type="ECO:0000313" key="2">
    <source>
        <dbReference type="EMBL" id="MCF2515811.1"/>
    </source>
</evidence>
<dbReference type="RefSeq" id="WP_235068518.1">
    <property type="nucleotide sequence ID" value="NZ_JAKFGM010000003.1"/>
</dbReference>
<dbReference type="InterPro" id="IPR015392">
    <property type="entry name" value="TehB/YeaR-like_dom"/>
</dbReference>
<dbReference type="InterPro" id="IPR014710">
    <property type="entry name" value="RmlC-like_jellyroll"/>
</dbReference>
<evidence type="ECO:0000259" key="1">
    <source>
        <dbReference type="Pfam" id="PF09313"/>
    </source>
</evidence>
<name>A0A9X1QN82_9SPHN</name>
<feature type="domain" description="TehB/YeaR-like" evidence="1">
    <location>
        <begin position="31"/>
        <end position="95"/>
    </location>
</feature>
<dbReference type="AlphaFoldDB" id="A0A9X1QN82"/>
<dbReference type="Gene3D" id="2.60.120.10">
    <property type="entry name" value="Jelly Rolls"/>
    <property type="match status" value="1"/>
</dbReference>